<evidence type="ECO:0000259" key="1">
    <source>
        <dbReference type="Pfam" id="PF00561"/>
    </source>
</evidence>
<dbReference type="EMBL" id="BSFN01000016">
    <property type="protein sequence ID" value="GLK91031.1"/>
    <property type="molecule type" value="Genomic_DNA"/>
</dbReference>
<evidence type="ECO:0000313" key="2">
    <source>
        <dbReference type="EMBL" id="GLK91031.1"/>
    </source>
</evidence>
<organism evidence="2 3">
    <name type="scientific">Pseudomonas turukhanskensis</name>
    <dbReference type="NCBI Taxonomy" id="1806536"/>
    <lineage>
        <taxon>Bacteria</taxon>
        <taxon>Pseudomonadati</taxon>
        <taxon>Pseudomonadota</taxon>
        <taxon>Gammaproteobacteria</taxon>
        <taxon>Pseudomonadales</taxon>
        <taxon>Pseudomonadaceae</taxon>
        <taxon>Pseudomonas</taxon>
    </lineage>
</organism>
<keyword evidence="3" id="KW-1185">Reference proteome</keyword>
<dbReference type="Pfam" id="PF00561">
    <property type="entry name" value="Abhydrolase_1"/>
    <property type="match status" value="1"/>
</dbReference>
<dbReference type="GO" id="GO:0004806">
    <property type="term" value="F:triacylglycerol lipase activity"/>
    <property type="evidence" value="ECO:0007669"/>
    <property type="project" value="TreeGrafter"/>
</dbReference>
<sequence length="301" mass="32525">MSLATHIEQFATLPNGLRLCYASHGDESAPVVLLIAGLGVQMVYWPAVLIEQLVTAGYRVVCFDNRDAGRSARAATPHPSKWQQLTGKAPAGSYSLEDMADDTALLLDHLGIGQAHLVGMSMGGMIAQTLAYRHPQKAASLVSIFSTTGHRKVGQPALSTLWRMARAKAPRNQAQAVESYRSTMTHIGEGTAPGAQALWENYASQAWLRNGERADARALFRQIGAILKSGDRTPHLRSIQVPCLVVHGDQDRMVHPSGGVATAQVIPNARHEVIAGMRHEINAPQAQRLAALILHHIGQQQ</sequence>
<reference evidence="2" key="1">
    <citation type="journal article" date="2014" name="Int. J. Syst. Evol. Microbiol.">
        <title>Complete genome sequence of Corynebacterium casei LMG S-19264T (=DSM 44701T), isolated from a smear-ripened cheese.</title>
        <authorList>
            <consortium name="US DOE Joint Genome Institute (JGI-PGF)"/>
            <person name="Walter F."/>
            <person name="Albersmeier A."/>
            <person name="Kalinowski J."/>
            <person name="Ruckert C."/>
        </authorList>
    </citation>
    <scope>NUCLEOTIDE SEQUENCE</scope>
    <source>
        <strain evidence="2">VKM B-2935</strain>
    </source>
</reference>
<dbReference type="InterPro" id="IPR000073">
    <property type="entry name" value="AB_hydrolase_1"/>
</dbReference>
<keyword evidence="2" id="KW-0378">Hydrolase</keyword>
<feature type="domain" description="AB hydrolase-1" evidence="1">
    <location>
        <begin position="30"/>
        <end position="281"/>
    </location>
</feature>
<dbReference type="InterPro" id="IPR029058">
    <property type="entry name" value="AB_hydrolase_fold"/>
</dbReference>
<name>A0A9W6NHR6_9PSED</name>
<accession>A0A9W6NHR6</accession>
<reference evidence="2" key="2">
    <citation type="submission" date="2023-01" db="EMBL/GenBank/DDBJ databases">
        <authorList>
            <person name="Sun Q."/>
            <person name="Evtushenko L."/>
        </authorList>
    </citation>
    <scope>NUCLEOTIDE SEQUENCE</scope>
    <source>
        <strain evidence="2">VKM B-2935</strain>
    </source>
</reference>
<protein>
    <submittedName>
        <fullName evidence="2">Alpha/beta hydrolase</fullName>
    </submittedName>
</protein>
<dbReference type="GO" id="GO:0046503">
    <property type="term" value="P:glycerolipid catabolic process"/>
    <property type="evidence" value="ECO:0007669"/>
    <property type="project" value="TreeGrafter"/>
</dbReference>
<gene>
    <name evidence="2" type="ORF">GCM10017655_40950</name>
</gene>
<dbReference type="InterPro" id="IPR050471">
    <property type="entry name" value="AB_hydrolase"/>
</dbReference>
<dbReference type="AlphaFoldDB" id="A0A9W6NHR6"/>
<dbReference type="PANTHER" id="PTHR43433">
    <property type="entry name" value="HYDROLASE, ALPHA/BETA FOLD FAMILY PROTEIN"/>
    <property type="match status" value="1"/>
</dbReference>
<dbReference type="Gene3D" id="3.40.50.1820">
    <property type="entry name" value="alpha/beta hydrolase"/>
    <property type="match status" value="1"/>
</dbReference>
<comment type="caution">
    <text evidence="2">The sequence shown here is derived from an EMBL/GenBank/DDBJ whole genome shotgun (WGS) entry which is preliminary data.</text>
</comment>
<dbReference type="PANTHER" id="PTHR43433:SF5">
    <property type="entry name" value="AB HYDROLASE-1 DOMAIN-CONTAINING PROTEIN"/>
    <property type="match status" value="1"/>
</dbReference>
<evidence type="ECO:0000313" key="3">
    <source>
        <dbReference type="Proteomes" id="UP001143328"/>
    </source>
</evidence>
<dbReference type="RefSeq" id="WP_271197273.1">
    <property type="nucleotide sequence ID" value="NZ_BSFN01000016.1"/>
</dbReference>
<dbReference type="SUPFAM" id="SSF53474">
    <property type="entry name" value="alpha/beta-Hydrolases"/>
    <property type="match status" value="1"/>
</dbReference>
<dbReference type="Proteomes" id="UP001143328">
    <property type="component" value="Unassembled WGS sequence"/>
</dbReference>
<proteinExistence type="predicted"/>